<evidence type="ECO:0000256" key="6">
    <source>
        <dbReference type="ARBA" id="ARBA00012402"/>
    </source>
</evidence>
<dbReference type="Proteomes" id="UP001165270">
    <property type="component" value="Unassembled WGS sequence"/>
</dbReference>
<keyword evidence="11 12" id="KW-0350">Heme biosynthesis</keyword>
<evidence type="ECO:0000256" key="9">
    <source>
        <dbReference type="ARBA" id="ARBA00022827"/>
    </source>
</evidence>
<dbReference type="InterPro" id="IPR050464">
    <property type="entry name" value="Zeta_carotene_desat/Oxidored"/>
</dbReference>
<dbReference type="InterPro" id="IPR004572">
    <property type="entry name" value="Protoporphyrinogen_oxidase"/>
</dbReference>
<keyword evidence="10 12" id="KW-0560">Oxidoreductase</keyword>
<dbReference type="RefSeq" id="WP_242707876.1">
    <property type="nucleotide sequence ID" value="NZ_JALDAX010000001.1"/>
</dbReference>
<dbReference type="Pfam" id="PF01593">
    <property type="entry name" value="Amino_oxidase"/>
    <property type="match status" value="1"/>
</dbReference>
<comment type="subcellular location">
    <subcellularLocation>
        <location evidence="12">Cytoplasm</location>
    </subcellularLocation>
</comment>
<evidence type="ECO:0000256" key="11">
    <source>
        <dbReference type="ARBA" id="ARBA00023133"/>
    </source>
</evidence>
<dbReference type="InterPro" id="IPR036188">
    <property type="entry name" value="FAD/NAD-bd_sf"/>
</dbReference>
<keyword evidence="9 12" id="KW-0274">FAD</keyword>
<feature type="domain" description="Amine oxidase" evidence="13">
    <location>
        <begin position="18"/>
        <end position="460"/>
    </location>
</feature>
<reference evidence="14" key="1">
    <citation type="submission" date="2022-03" db="EMBL/GenBank/DDBJ databases">
        <title>Streptomyces 7R015 and 7R016 isolated from Barleria lupulina in Thailand.</title>
        <authorList>
            <person name="Kanchanasin P."/>
            <person name="Phongsopitanun W."/>
            <person name="Tanasupawat S."/>
        </authorList>
    </citation>
    <scope>NUCLEOTIDE SEQUENCE</scope>
    <source>
        <strain evidence="14">7R016</strain>
    </source>
</reference>
<dbReference type="Gene3D" id="3.90.660.20">
    <property type="entry name" value="Protoporphyrinogen oxidase, mitochondrial, domain 2"/>
    <property type="match status" value="1"/>
</dbReference>
<dbReference type="SUPFAM" id="SSF51905">
    <property type="entry name" value="FAD/NAD(P)-binding domain"/>
    <property type="match status" value="1"/>
</dbReference>
<dbReference type="GO" id="GO:0004729">
    <property type="term" value="F:oxygen-dependent protoporphyrinogen oxidase activity"/>
    <property type="evidence" value="ECO:0007669"/>
    <property type="project" value="UniProtKB-EC"/>
</dbReference>
<sequence length="484" mass="50647">MREVESRTGQVVVVGAGIAGLAAAHRLLGRGARVTVLEASERVGGKLLPGEIAGTRVDLGAESMLARRPEAVALAREVGLEDRLQPPATATASIWTRGALRPMPKGHVMGVPGTATALAGLLSDEGLARIERDADLPRTEVGDDIAVGEYVAARLGREVVDRLVEPLLGGVYAGDAYRISMRSAVPQLYQAATTHDSITRAVREIQARASAAQQTGPVFMGIEGGVGSLPLAVAESVRARGGEIVTGAPVSELRRQEDGGWRVVAGERELHTDAVIVAVPAPAAAALLRAEAPAAATELATVEYASMALITLAYRRTEAALPEGSGFLVPPVDGRTIKASTFASRKWGWIADDNPDLLVLRTSVGRYGETEILGREDADLVEVSRRDLREATGLDAVPVATRVTRWTDGLPQYPVGHHARVARIREHVAKLPGLAVCGAQYDGVGIPACIASAYAAVDQVHGDLSGVQELTANPVQSLHGGAGE</sequence>
<protein>
    <recommendedName>
        <fullName evidence="7 12">Coproporphyrinogen III oxidase</fullName>
        <ecNumber evidence="6 12">1.3.3.15</ecNumber>
    </recommendedName>
</protein>
<keyword evidence="15" id="KW-1185">Reference proteome</keyword>
<dbReference type="PRINTS" id="PR00419">
    <property type="entry name" value="ADXRDTASE"/>
</dbReference>
<evidence type="ECO:0000256" key="1">
    <source>
        <dbReference type="ARBA" id="ARBA00001755"/>
    </source>
</evidence>
<organism evidence="14 15">
    <name type="scientific">Streptomyces spinosisporus</name>
    <dbReference type="NCBI Taxonomy" id="2927582"/>
    <lineage>
        <taxon>Bacteria</taxon>
        <taxon>Bacillati</taxon>
        <taxon>Actinomycetota</taxon>
        <taxon>Actinomycetes</taxon>
        <taxon>Kitasatosporales</taxon>
        <taxon>Streptomycetaceae</taxon>
        <taxon>Streptomyces</taxon>
    </lineage>
</organism>
<keyword evidence="8 12" id="KW-0285">Flavoprotein</keyword>
<comment type="similarity">
    <text evidence="5 12">Belongs to the protoporphyrinogen/coproporphyrinogen oxidase family. Coproporphyrinogen III oxidase subfamily.</text>
</comment>
<dbReference type="Gene3D" id="3.50.50.60">
    <property type="entry name" value="FAD/NAD(P)-binding domain"/>
    <property type="match status" value="1"/>
</dbReference>
<accession>A0ABS9X897</accession>
<comment type="caution">
    <text evidence="14">The sequence shown here is derived from an EMBL/GenBank/DDBJ whole genome shotgun (WGS) entry which is preliminary data.</text>
</comment>
<evidence type="ECO:0000313" key="14">
    <source>
        <dbReference type="EMBL" id="MCI3238280.1"/>
    </source>
</evidence>
<comment type="cofactor">
    <cofactor evidence="2 12">
        <name>FAD</name>
        <dbReference type="ChEBI" id="CHEBI:57692"/>
    </cofactor>
</comment>
<evidence type="ECO:0000256" key="12">
    <source>
        <dbReference type="RuleBase" id="RU364052"/>
    </source>
</evidence>
<name>A0ABS9X897_9ACTN</name>
<dbReference type="EMBL" id="JALDAX010000001">
    <property type="protein sequence ID" value="MCI3238280.1"/>
    <property type="molecule type" value="Genomic_DNA"/>
</dbReference>
<dbReference type="NCBIfam" id="TIGR00562">
    <property type="entry name" value="proto_IX_ox"/>
    <property type="match status" value="1"/>
</dbReference>
<evidence type="ECO:0000256" key="5">
    <source>
        <dbReference type="ARBA" id="ARBA00008310"/>
    </source>
</evidence>
<dbReference type="PANTHER" id="PTHR42923">
    <property type="entry name" value="PROTOPORPHYRINOGEN OXIDASE"/>
    <property type="match status" value="1"/>
</dbReference>
<comment type="function">
    <text evidence="3 12">Involved in coproporphyrin-dependent heme b biosynthesis. Catalyzes the oxidation of coproporphyrinogen III to coproporphyrin III.</text>
</comment>
<evidence type="ECO:0000256" key="8">
    <source>
        <dbReference type="ARBA" id="ARBA00022630"/>
    </source>
</evidence>
<evidence type="ECO:0000256" key="3">
    <source>
        <dbReference type="ARBA" id="ARBA00002185"/>
    </source>
</evidence>
<keyword evidence="12" id="KW-0963">Cytoplasm</keyword>
<comment type="catalytic activity">
    <reaction evidence="1">
        <text>coproporphyrinogen III + 3 O2 = coproporphyrin III + 3 H2O2</text>
        <dbReference type="Rhea" id="RHEA:43436"/>
        <dbReference type="ChEBI" id="CHEBI:15379"/>
        <dbReference type="ChEBI" id="CHEBI:16240"/>
        <dbReference type="ChEBI" id="CHEBI:57309"/>
        <dbReference type="ChEBI" id="CHEBI:131725"/>
        <dbReference type="EC" id="1.3.3.15"/>
    </reaction>
    <physiologicalReaction direction="left-to-right" evidence="1">
        <dbReference type="Rhea" id="RHEA:43437"/>
    </physiologicalReaction>
</comment>
<gene>
    <name evidence="14" type="primary">hemG</name>
    <name evidence="14" type="ORF">MQN93_00940</name>
</gene>
<comment type="pathway">
    <text evidence="4 12">Porphyrin-containing compound metabolism; protoheme biosynthesis.</text>
</comment>
<evidence type="ECO:0000313" key="15">
    <source>
        <dbReference type="Proteomes" id="UP001165270"/>
    </source>
</evidence>
<evidence type="ECO:0000259" key="13">
    <source>
        <dbReference type="Pfam" id="PF01593"/>
    </source>
</evidence>
<dbReference type="InterPro" id="IPR002937">
    <property type="entry name" value="Amino_oxidase"/>
</dbReference>
<evidence type="ECO:0000256" key="2">
    <source>
        <dbReference type="ARBA" id="ARBA00001974"/>
    </source>
</evidence>
<evidence type="ECO:0000256" key="10">
    <source>
        <dbReference type="ARBA" id="ARBA00023002"/>
    </source>
</evidence>
<dbReference type="PANTHER" id="PTHR42923:SF3">
    <property type="entry name" value="PROTOPORPHYRINOGEN OXIDASE"/>
    <property type="match status" value="1"/>
</dbReference>
<dbReference type="SUPFAM" id="SSF54373">
    <property type="entry name" value="FAD-linked reductases, C-terminal domain"/>
    <property type="match status" value="1"/>
</dbReference>
<dbReference type="Gene3D" id="1.10.3110.10">
    <property type="entry name" value="protoporphyrinogen ix oxidase, domain 3"/>
    <property type="match status" value="1"/>
</dbReference>
<evidence type="ECO:0000256" key="7">
    <source>
        <dbReference type="ARBA" id="ARBA00019046"/>
    </source>
</evidence>
<evidence type="ECO:0000256" key="4">
    <source>
        <dbReference type="ARBA" id="ARBA00004744"/>
    </source>
</evidence>
<proteinExistence type="inferred from homology"/>
<dbReference type="EC" id="1.3.3.15" evidence="6 12"/>